<gene>
    <name evidence="1" type="ORF">VP01_11322g1</name>
</gene>
<evidence type="ECO:0000313" key="2">
    <source>
        <dbReference type="Proteomes" id="UP000037035"/>
    </source>
</evidence>
<dbReference type="Proteomes" id="UP000037035">
    <property type="component" value="Unassembled WGS sequence"/>
</dbReference>
<comment type="caution">
    <text evidence="1">The sequence shown here is derived from an EMBL/GenBank/DDBJ whole genome shotgun (WGS) entry which is preliminary data.</text>
</comment>
<keyword evidence="2" id="KW-1185">Reference proteome</keyword>
<name>A0A0L6VTJ7_9BASI</name>
<evidence type="ECO:0000313" key="1">
    <source>
        <dbReference type="EMBL" id="KNZ63525.1"/>
    </source>
</evidence>
<dbReference type="VEuPathDB" id="FungiDB:VP01_11322g1"/>
<protein>
    <submittedName>
        <fullName evidence="1">Uncharacterized protein</fullName>
    </submittedName>
</protein>
<sequence length="63" mass="7605">MFPALFCPKQQQPIFIAYIKSQDHFVKMKNPHRFPAHRPLKNWKISASHEAKAWEERYSQCYV</sequence>
<reference evidence="1 2" key="1">
    <citation type="submission" date="2015-08" db="EMBL/GenBank/DDBJ databases">
        <title>Next Generation Sequencing and Analysis of the Genome of Puccinia sorghi L Schw, the Causal Agent of Maize Common Rust.</title>
        <authorList>
            <person name="Rochi L."/>
            <person name="Burguener G."/>
            <person name="Darino M."/>
            <person name="Turjanski A."/>
            <person name="Kreff E."/>
            <person name="Dieguez M.J."/>
            <person name="Sacco F."/>
        </authorList>
    </citation>
    <scope>NUCLEOTIDE SEQUENCE [LARGE SCALE GENOMIC DNA]</scope>
    <source>
        <strain evidence="1 2">RO10H11247</strain>
    </source>
</reference>
<proteinExistence type="predicted"/>
<dbReference type="AlphaFoldDB" id="A0A0L6VTJ7"/>
<organism evidence="1 2">
    <name type="scientific">Puccinia sorghi</name>
    <dbReference type="NCBI Taxonomy" id="27349"/>
    <lineage>
        <taxon>Eukaryota</taxon>
        <taxon>Fungi</taxon>
        <taxon>Dikarya</taxon>
        <taxon>Basidiomycota</taxon>
        <taxon>Pucciniomycotina</taxon>
        <taxon>Pucciniomycetes</taxon>
        <taxon>Pucciniales</taxon>
        <taxon>Pucciniaceae</taxon>
        <taxon>Puccinia</taxon>
    </lineage>
</organism>
<accession>A0A0L6VTJ7</accession>
<dbReference type="EMBL" id="LAVV01001469">
    <property type="protein sequence ID" value="KNZ63525.1"/>
    <property type="molecule type" value="Genomic_DNA"/>
</dbReference>